<dbReference type="GO" id="GO:0003700">
    <property type="term" value="F:DNA-binding transcription factor activity"/>
    <property type="evidence" value="ECO:0007669"/>
    <property type="project" value="TreeGrafter"/>
</dbReference>
<dbReference type="Proteomes" id="UP000183810">
    <property type="component" value="Chromosome"/>
</dbReference>
<dbReference type="SUPFAM" id="SSF48498">
    <property type="entry name" value="Tetracyclin repressor-like, C-terminal domain"/>
    <property type="match status" value="1"/>
</dbReference>
<dbReference type="Gene3D" id="1.10.10.60">
    <property type="entry name" value="Homeodomain-like"/>
    <property type="match status" value="1"/>
</dbReference>
<feature type="DNA-binding region" description="H-T-H motif" evidence="4">
    <location>
        <begin position="70"/>
        <end position="89"/>
    </location>
</feature>
<evidence type="ECO:0000313" key="6">
    <source>
        <dbReference type="EMBL" id="APE38138.1"/>
    </source>
</evidence>
<dbReference type="Pfam" id="PF02909">
    <property type="entry name" value="TetR_C_1"/>
    <property type="match status" value="1"/>
</dbReference>
<proteinExistence type="predicted"/>
<evidence type="ECO:0000259" key="5">
    <source>
        <dbReference type="PROSITE" id="PS50977"/>
    </source>
</evidence>
<feature type="domain" description="HTH tetR-type" evidence="5">
    <location>
        <begin position="47"/>
        <end position="107"/>
    </location>
</feature>
<keyword evidence="1" id="KW-0805">Transcription regulation</keyword>
<dbReference type="Gene3D" id="1.10.357.10">
    <property type="entry name" value="Tetracycline Repressor, domain 2"/>
    <property type="match status" value="1"/>
</dbReference>
<dbReference type="OrthoDB" id="4540879at2"/>
<evidence type="ECO:0000256" key="2">
    <source>
        <dbReference type="ARBA" id="ARBA00023125"/>
    </source>
</evidence>
<dbReference type="PROSITE" id="PS50977">
    <property type="entry name" value="HTH_TETR_2"/>
    <property type="match status" value="1"/>
</dbReference>
<dbReference type="PANTHER" id="PTHR30055">
    <property type="entry name" value="HTH-TYPE TRANSCRIPTIONAL REGULATOR RUTR"/>
    <property type="match status" value="1"/>
</dbReference>
<keyword evidence="2 4" id="KW-0238">DNA-binding</keyword>
<evidence type="ECO:0000256" key="3">
    <source>
        <dbReference type="ARBA" id="ARBA00023163"/>
    </source>
</evidence>
<dbReference type="PANTHER" id="PTHR30055:SF151">
    <property type="entry name" value="TRANSCRIPTIONAL REGULATORY PROTEIN"/>
    <property type="match status" value="1"/>
</dbReference>
<evidence type="ECO:0000313" key="7">
    <source>
        <dbReference type="Proteomes" id="UP000183810"/>
    </source>
</evidence>
<name>A0A1J0W1J6_9NOCA</name>
<dbReference type="AlphaFoldDB" id="A0A1J0W1J6"/>
<evidence type="ECO:0000256" key="4">
    <source>
        <dbReference type="PROSITE-ProRule" id="PRU00335"/>
    </source>
</evidence>
<dbReference type="InterPro" id="IPR001647">
    <property type="entry name" value="HTH_TetR"/>
</dbReference>
<dbReference type="PRINTS" id="PR00455">
    <property type="entry name" value="HTHTETR"/>
</dbReference>
<protein>
    <submittedName>
        <fullName evidence="6">TetR family transcriptional regulator</fullName>
    </submittedName>
</protein>
<dbReference type="GO" id="GO:0000976">
    <property type="term" value="F:transcription cis-regulatory region binding"/>
    <property type="evidence" value="ECO:0007669"/>
    <property type="project" value="TreeGrafter"/>
</dbReference>
<reference evidence="6" key="1">
    <citation type="submission" date="2016-11" db="EMBL/GenBank/DDBJ databases">
        <authorList>
            <person name="Jaros S."/>
            <person name="Januszkiewicz K."/>
            <person name="Wedrychowicz H."/>
        </authorList>
    </citation>
    <scope>NUCLEOTIDE SEQUENCE [LARGE SCALE GENOMIC DNA]</scope>
    <source>
        <strain evidence="6">Y48</strain>
    </source>
</reference>
<sequence length="265" mass="29229">MCAQCGAEVVQADRGRVRRYCSRSCQGRAYRARRDRRTPVRHPRPAKLTAVLITRTAVDLADRDGLDGLTMRRLAGELGVATAALYRHFPDREALLAAMTELALDETPDPAPAPTWYATLAIEAEEEWRLYRRHPWMLTVLARTRPPLGPTLLDSVERAFAALDELDLTSAQMLTIYLAYSGMVQGLALMWSTDRGDRIGAGALAASDRMRDELAELLDPSTRPVVHRVFTGEPAGPDLSFDELLTAGVGLLLDGVAVRHRPATE</sequence>
<dbReference type="KEGG" id="nsl:BOX37_08675"/>
<dbReference type="InterPro" id="IPR050109">
    <property type="entry name" value="HTH-type_TetR-like_transc_reg"/>
</dbReference>
<dbReference type="GO" id="GO:0045892">
    <property type="term" value="P:negative regulation of DNA-templated transcription"/>
    <property type="evidence" value="ECO:0007669"/>
    <property type="project" value="InterPro"/>
</dbReference>
<organism evidence="6 7">
    <name type="scientific">Nocardia mangyaensis</name>
    <dbReference type="NCBI Taxonomy" id="2213200"/>
    <lineage>
        <taxon>Bacteria</taxon>
        <taxon>Bacillati</taxon>
        <taxon>Actinomycetota</taxon>
        <taxon>Actinomycetes</taxon>
        <taxon>Mycobacteriales</taxon>
        <taxon>Nocardiaceae</taxon>
        <taxon>Nocardia</taxon>
    </lineage>
</organism>
<dbReference type="EMBL" id="CP018082">
    <property type="protein sequence ID" value="APE38138.1"/>
    <property type="molecule type" value="Genomic_DNA"/>
</dbReference>
<dbReference type="InterPro" id="IPR004111">
    <property type="entry name" value="Repressor_TetR_C"/>
</dbReference>
<gene>
    <name evidence="6" type="ORF">BOX37_08675</name>
</gene>
<keyword evidence="7" id="KW-1185">Reference proteome</keyword>
<dbReference type="InterPro" id="IPR009057">
    <property type="entry name" value="Homeodomain-like_sf"/>
</dbReference>
<evidence type="ECO:0000256" key="1">
    <source>
        <dbReference type="ARBA" id="ARBA00023015"/>
    </source>
</evidence>
<dbReference type="SUPFAM" id="SSF46689">
    <property type="entry name" value="Homeodomain-like"/>
    <property type="match status" value="1"/>
</dbReference>
<dbReference type="Pfam" id="PF00440">
    <property type="entry name" value="TetR_N"/>
    <property type="match status" value="1"/>
</dbReference>
<dbReference type="InterPro" id="IPR036271">
    <property type="entry name" value="Tet_transcr_reg_TetR-rel_C_sf"/>
</dbReference>
<keyword evidence="3" id="KW-0804">Transcription</keyword>
<accession>A0A1J0W1J6</accession>